<keyword evidence="7" id="KW-1003">Cell membrane</keyword>
<comment type="similarity">
    <text evidence="3">Belongs to the multi antimicrobial extrusion (MATE) (TC 2.A.66.1) family.</text>
</comment>
<dbReference type="Pfam" id="PF01554">
    <property type="entry name" value="MatE"/>
    <property type="match status" value="2"/>
</dbReference>
<feature type="transmembrane region" description="Helical" evidence="13">
    <location>
        <begin position="187"/>
        <end position="206"/>
    </location>
</feature>
<dbReference type="PIRSF" id="PIRSF006603">
    <property type="entry name" value="DinF"/>
    <property type="match status" value="1"/>
</dbReference>
<feature type="transmembrane region" description="Helical" evidence="13">
    <location>
        <begin position="347"/>
        <end position="369"/>
    </location>
</feature>
<dbReference type="PANTHER" id="PTHR43298:SF2">
    <property type="entry name" value="FMN_FAD EXPORTER YEEO-RELATED"/>
    <property type="match status" value="1"/>
</dbReference>
<keyword evidence="5" id="KW-0813">Transport</keyword>
<evidence type="ECO:0000256" key="1">
    <source>
        <dbReference type="ARBA" id="ARBA00003408"/>
    </source>
</evidence>
<dbReference type="NCBIfam" id="TIGR00797">
    <property type="entry name" value="matE"/>
    <property type="match status" value="1"/>
</dbReference>
<feature type="transmembrane region" description="Helical" evidence="13">
    <location>
        <begin position="407"/>
        <end position="432"/>
    </location>
</feature>
<dbReference type="RefSeq" id="WP_094378936.1">
    <property type="nucleotide sequence ID" value="NZ_NOKA02000069.1"/>
</dbReference>
<dbReference type="AlphaFoldDB" id="A0A371J947"/>
<dbReference type="GO" id="GO:0042910">
    <property type="term" value="F:xenobiotic transmembrane transporter activity"/>
    <property type="evidence" value="ECO:0007669"/>
    <property type="project" value="InterPro"/>
</dbReference>
<keyword evidence="15" id="KW-1185">Reference proteome</keyword>
<feature type="transmembrane region" description="Helical" evidence="13">
    <location>
        <begin position="312"/>
        <end position="335"/>
    </location>
</feature>
<protein>
    <recommendedName>
        <fullName evidence="4">Probable multidrug resistance protein NorM</fullName>
    </recommendedName>
    <alternativeName>
        <fullName evidence="12">Multidrug-efflux transporter</fullName>
    </alternativeName>
</protein>
<proteinExistence type="inferred from homology"/>
<feature type="transmembrane region" description="Helical" evidence="13">
    <location>
        <begin position="53"/>
        <end position="73"/>
    </location>
</feature>
<keyword evidence="6" id="KW-0050">Antiport</keyword>
<evidence type="ECO:0000256" key="9">
    <source>
        <dbReference type="ARBA" id="ARBA00022989"/>
    </source>
</evidence>
<evidence type="ECO:0000256" key="4">
    <source>
        <dbReference type="ARBA" id="ARBA00020268"/>
    </source>
</evidence>
<sequence length="441" mass="48064">MLFDNKALKRLIIPLIIEQILAITVGMADTMMISRAGEAAISGVSLVDMINNLLINVFAAISTGGAVVTSQYIGKKRKDLACSSAKQLIYITVLISLGIMVLTIVFRIPLLNLLFGTIDHDVMKNAITYLIISAISYPCLALYNSCAALFRSTGNSKISMQISLGMNIINVIGNAIFIFHFNMGVAGAALASLIARSSAAVIMLILSCNSQNEIYIDHIFKLEISTPIIKKILNIGIPNGFENSIFQLGRVVVVSIISYFGTVQIAANAVANNLDAMGCIAGVAMNLAMITVVGQCVGAGDYKQAVYYTKKVLKLTYVITICINIVILITMPLILSIYDLSPETLELATILIFIHDGIAMILWPASFTLPNALRASNDVKFTMYISVFSMCMFRILLSYILGKHYGMGAIGVWIAMVVDWMFRATCFIGRFVSGKWKLQKI</sequence>
<dbReference type="OrthoDB" id="62420at2"/>
<dbReference type="Proteomes" id="UP000216411">
    <property type="component" value="Unassembled WGS sequence"/>
</dbReference>
<feature type="transmembrane region" description="Helical" evidence="13">
    <location>
        <begin position="12"/>
        <end position="33"/>
    </location>
</feature>
<evidence type="ECO:0000256" key="3">
    <source>
        <dbReference type="ARBA" id="ARBA00010199"/>
    </source>
</evidence>
<feature type="transmembrane region" description="Helical" evidence="13">
    <location>
        <begin position="126"/>
        <end position="150"/>
    </location>
</feature>
<evidence type="ECO:0000313" key="14">
    <source>
        <dbReference type="EMBL" id="RDY29300.1"/>
    </source>
</evidence>
<dbReference type="GO" id="GO:0006811">
    <property type="term" value="P:monoatomic ion transport"/>
    <property type="evidence" value="ECO:0007669"/>
    <property type="project" value="UniProtKB-KW"/>
</dbReference>
<dbReference type="EMBL" id="NOKA02000069">
    <property type="protein sequence ID" value="RDY29300.1"/>
    <property type="molecule type" value="Genomic_DNA"/>
</dbReference>
<dbReference type="InterPro" id="IPR002528">
    <property type="entry name" value="MATE_fam"/>
</dbReference>
<feature type="transmembrane region" description="Helical" evidence="13">
    <location>
        <begin position="251"/>
        <end position="271"/>
    </location>
</feature>
<organism evidence="14 15">
    <name type="scientific">Lachnotalea glycerini</name>
    <dbReference type="NCBI Taxonomy" id="1763509"/>
    <lineage>
        <taxon>Bacteria</taxon>
        <taxon>Bacillati</taxon>
        <taxon>Bacillota</taxon>
        <taxon>Clostridia</taxon>
        <taxon>Lachnospirales</taxon>
        <taxon>Lachnospiraceae</taxon>
        <taxon>Lachnotalea</taxon>
    </lineage>
</organism>
<dbReference type="InterPro" id="IPR048279">
    <property type="entry name" value="MdtK-like"/>
</dbReference>
<evidence type="ECO:0000256" key="7">
    <source>
        <dbReference type="ARBA" id="ARBA00022475"/>
    </source>
</evidence>
<comment type="subcellular location">
    <subcellularLocation>
        <location evidence="2">Cell membrane</location>
        <topology evidence="2">Multi-pass membrane protein</topology>
    </subcellularLocation>
</comment>
<feature type="transmembrane region" description="Helical" evidence="13">
    <location>
        <begin position="85"/>
        <end position="106"/>
    </location>
</feature>
<dbReference type="GO" id="GO:0005886">
    <property type="term" value="C:plasma membrane"/>
    <property type="evidence" value="ECO:0007669"/>
    <property type="project" value="UniProtKB-SubCell"/>
</dbReference>
<keyword evidence="11 13" id="KW-0472">Membrane</keyword>
<evidence type="ECO:0000256" key="12">
    <source>
        <dbReference type="ARBA" id="ARBA00031636"/>
    </source>
</evidence>
<accession>A0A371J947</accession>
<keyword evidence="9 13" id="KW-1133">Transmembrane helix</keyword>
<keyword evidence="8 13" id="KW-0812">Transmembrane</keyword>
<evidence type="ECO:0000313" key="15">
    <source>
        <dbReference type="Proteomes" id="UP000216411"/>
    </source>
</evidence>
<evidence type="ECO:0000256" key="6">
    <source>
        <dbReference type="ARBA" id="ARBA00022449"/>
    </source>
</evidence>
<gene>
    <name evidence="14" type="ORF">CG710_018580</name>
</gene>
<dbReference type="InterPro" id="IPR050222">
    <property type="entry name" value="MATE_MdtK"/>
</dbReference>
<keyword evidence="10" id="KW-0406">Ion transport</keyword>
<feature type="transmembrane region" description="Helical" evidence="13">
    <location>
        <begin position="162"/>
        <end position="181"/>
    </location>
</feature>
<evidence type="ECO:0000256" key="5">
    <source>
        <dbReference type="ARBA" id="ARBA00022448"/>
    </source>
</evidence>
<evidence type="ECO:0000256" key="8">
    <source>
        <dbReference type="ARBA" id="ARBA00022692"/>
    </source>
</evidence>
<name>A0A371J947_9FIRM</name>
<feature type="transmembrane region" description="Helical" evidence="13">
    <location>
        <begin position="277"/>
        <end position="300"/>
    </location>
</feature>
<comment type="caution">
    <text evidence="14">The sequence shown here is derived from an EMBL/GenBank/DDBJ whole genome shotgun (WGS) entry which is preliminary data.</text>
</comment>
<comment type="function">
    <text evidence="1">Multidrug efflux pump.</text>
</comment>
<evidence type="ECO:0000256" key="13">
    <source>
        <dbReference type="SAM" id="Phobius"/>
    </source>
</evidence>
<evidence type="ECO:0000256" key="10">
    <source>
        <dbReference type="ARBA" id="ARBA00023065"/>
    </source>
</evidence>
<evidence type="ECO:0000256" key="2">
    <source>
        <dbReference type="ARBA" id="ARBA00004651"/>
    </source>
</evidence>
<evidence type="ECO:0000256" key="11">
    <source>
        <dbReference type="ARBA" id="ARBA00023136"/>
    </source>
</evidence>
<feature type="transmembrane region" description="Helical" evidence="13">
    <location>
        <begin position="381"/>
        <end position="401"/>
    </location>
</feature>
<reference evidence="14 15" key="1">
    <citation type="journal article" date="2017" name="Genome Announc.">
        <title>Draft Genome Sequence of a Sporulating and Motile Strain of Lachnotalea glycerini Isolated from Water in Quebec City, Canada.</title>
        <authorList>
            <person name="Maheux A.F."/>
            <person name="Boudreau D.K."/>
            <person name="Berube E."/>
            <person name="Boissinot M."/>
            <person name="Raymond F."/>
            <person name="Brodeur S."/>
            <person name="Corbeil J."/>
            <person name="Isabel S."/>
            <person name="Omar R.F."/>
            <person name="Bergeron M.G."/>
        </authorList>
    </citation>
    <scope>NUCLEOTIDE SEQUENCE [LARGE SCALE GENOMIC DNA]</scope>
    <source>
        <strain evidence="14 15">CCRI-19302</strain>
    </source>
</reference>
<dbReference type="CDD" id="cd13137">
    <property type="entry name" value="MATE_NorM_like"/>
    <property type="match status" value="1"/>
</dbReference>
<dbReference type="PANTHER" id="PTHR43298">
    <property type="entry name" value="MULTIDRUG RESISTANCE PROTEIN NORM-RELATED"/>
    <property type="match status" value="1"/>
</dbReference>
<dbReference type="GO" id="GO:0015297">
    <property type="term" value="F:antiporter activity"/>
    <property type="evidence" value="ECO:0007669"/>
    <property type="project" value="UniProtKB-KW"/>
</dbReference>